<keyword evidence="9 14" id="KW-1133">Transmembrane helix</keyword>
<keyword evidence="4" id="KW-0813">Transport</keyword>
<keyword evidence="10" id="KW-0496">Mitochondrion</keyword>
<name>A0A8E2J5J7_9APHY</name>
<dbReference type="PANTHER" id="PTHR39476">
    <property type="entry name" value="NADH:UBIQUINONE OXIDOREDUCTASE 6.6KD SUBUNIT"/>
    <property type="match status" value="1"/>
</dbReference>
<dbReference type="AlphaFoldDB" id="A0A8E2J5J7"/>
<keyword evidence="5" id="KW-0679">Respiratory chain</keyword>
<keyword evidence="6 14" id="KW-0812">Transmembrane</keyword>
<comment type="subcellular location">
    <subcellularLocation>
        <location evidence="1">Mitochondrion inner membrane</location>
        <topology evidence="1">Single-pass membrane protein</topology>
    </subcellularLocation>
</comment>
<evidence type="ECO:0000256" key="8">
    <source>
        <dbReference type="ARBA" id="ARBA00022982"/>
    </source>
</evidence>
<evidence type="ECO:0000256" key="1">
    <source>
        <dbReference type="ARBA" id="ARBA00004434"/>
    </source>
</evidence>
<dbReference type="EMBL" id="KV722337">
    <property type="protein sequence ID" value="OCH95237.1"/>
    <property type="molecule type" value="Genomic_DNA"/>
</dbReference>
<feature type="transmembrane region" description="Helical" evidence="14">
    <location>
        <begin position="36"/>
        <end position="57"/>
    </location>
</feature>
<dbReference type="GO" id="GO:0005743">
    <property type="term" value="C:mitochondrial inner membrane"/>
    <property type="evidence" value="ECO:0007669"/>
    <property type="project" value="UniProtKB-SubCell"/>
</dbReference>
<reference evidence="15 16" key="1">
    <citation type="submission" date="2016-07" db="EMBL/GenBank/DDBJ databases">
        <title>Draft genome of the white-rot fungus Obba rivulosa 3A-2.</title>
        <authorList>
            <consortium name="DOE Joint Genome Institute"/>
            <person name="Miettinen O."/>
            <person name="Riley R."/>
            <person name="Acob R."/>
            <person name="Barry K."/>
            <person name="Cullen D."/>
            <person name="De Vries R."/>
            <person name="Hainaut M."/>
            <person name="Hatakka A."/>
            <person name="Henrissat B."/>
            <person name="Hilden K."/>
            <person name="Kuo R."/>
            <person name="Labutti K."/>
            <person name="Lipzen A."/>
            <person name="Makela M.R."/>
            <person name="Sandor L."/>
            <person name="Spatafora J.W."/>
            <person name="Grigoriev I.V."/>
            <person name="Hibbett D.S."/>
        </authorList>
    </citation>
    <scope>NUCLEOTIDE SEQUENCE [LARGE SCALE GENOMIC DNA]</scope>
    <source>
        <strain evidence="15 16">3A-2</strain>
    </source>
</reference>
<keyword evidence="7" id="KW-0999">Mitochondrion inner membrane</keyword>
<keyword evidence="8" id="KW-0249">Electron transport</keyword>
<organism evidence="15 16">
    <name type="scientific">Obba rivulosa</name>
    <dbReference type="NCBI Taxonomy" id="1052685"/>
    <lineage>
        <taxon>Eukaryota</taxon>
        <taxon>Fungi</taxon>
        <taxon>Dikarya</taxon>
        <taxon>Basidiomycota</taxon>
        <taxon>Agaricomycotina</taxon>
        <taxon>Agaricomycetes</taxon>
        <taxon>Polyporales</taxon>
        <taxon>Gelatoporiaceae</taxon>
        <taxon>Obba</taxon>
    </lineage>
</organism>
<evidence type="ECO:0000256" key="3">
    <source>
        <dbReference type="ARBA" id="ARBA00018681"/>
    </source>
</evidence>
<evidence type="ECO:0000256" key="9">
    <source>
        <dbReference type="ARBA" id="ARBA00022989"/>
    </source>
</evidence>
<dbReference type="PANTHER" id="PTHR39476:SF1">
    <property type="entry name" value="NADH DEHYDROGENASE [UBIQUINONE] 1 BETA SUBCOMPLEX SUBUNIT 4"/>
    <property type="match status" value="1"/>
</dbReference>
<dbReference type="OrthoDB" id="15108at2759"/>
<comment type="similarity">
    <text evidence="2">Belongs to the complex I NDUFB4 subunit family.</text>
</comment>
<sequence length="84" mass="9712">MGGHGFVRIDPAIERWIQMRGDTYKHFRWTPRTTLIGIYGLILFPGLIYTIASTEYIKWDWVGKRKGESLLRNPPPPAPVAEEE</sequence>
<evidence type="ECO:0000256" key="11">
    <source>
        <dbReference type="ARBA" id="ARBA00023136"/>
    </source>
</evidence>
<evidence type="ECO:0000256" key="14">
    <source>
        <dbReference type="SAM" id="Phobius"/>
    </source>
</evidence>
<gene>
    <name evidence="15" type="ORF">OBBRIDRAFT_745853</name>
</gene>
<evidence type="ECO:0000256" key="12">
    <source>
        <dbReference type="ARBA" id="ARBA00030212"/>
    </source>
</evidence>
<dbReference type="Proteomes" id="UP000250043">
    <property type="component" value="Unassembled WGS sequence"/>
</dbReference>
<evidence type="ECO:0000256" key="6">
    <source>
        <dbReference type="ARBA" id="ARBA00022692"/>
    </source>
</evidence>
<keyword evidence="16" id="KW-1185">Reference proteome</keyword>
<dbReference type="Pfam" id="PF07225">
    <property type="entry name" value="NDUF_B4"/>
    <property type="match status" value="1"/>
</dbReference>
<evidence type="ECO:0000256" key="2">
    <source>
        <dbReference type="ARBA" id="ARBA00007260"/>
    </source>
</evidence>
<evidence type="ECO:0000256" key="4">
    <source>
        <dbReference type="ARBA" id="ARBA00022448"/>
    </source>
</evidence>
<proteinExistence type="inferred from homology"/>
<evidence type="ECO:0000256" key="10">
    <source>
        <dbReference type="ARBA" id="ARBA00023128"/>
    </source>
</evidence>
<evidence type="ECO:0000313" key="16">
    <source>
        <dbReference type="Proteomes" id="UP000250043"/>
    </source>
</evidence>
<protein>
    <recommendedName>
        <fullName evidence="3">NADH dehydrogenase [ubiquinone] 1 beta subcomplex subunit 4</fullName>
    </recommendedName>
    <alternativeName>
        <fullName evidence="12">Complex I-B15</fullName>
    </alternativeName>
    <alternativeName>
        <fullName evidence="13">NADH-ubiquinone oxidoreductase B15 subunit</fullName>
    </alternativeName>
</protein>
<accession>A0A8E2J5J7</accession>
<evidence type="ECO:0000313" key="15">
    <source>
        <dbReference type="EMBL" id="OCH95237.1"/>
    </source>
</evidence>
<keyword evidence="11 14" id="KW-0472">Membrane</keyword>
<dbReference type="InterPro" id="IPR009866">
    <property type="entry name" value="NADH_UbQ_OxRdtase_NDUFB4_su"/>
</dbReference>
<evidence type="ECO:0000256" key="13">
    <source>
        <dbReference type="ARBA" id="ARBA00030987"/>
    </source>
</evidence>
<evidence type="ECO:0000256" key="7">
    <source>
        <dbReference type="ARBA" id="ARBA00022792"/>
    </source>
</evidence>
<evidence type="ECO:0000256" key="5">
    <source>
        <dbReference type="ARBA" id="ARBA00022660"/>
    </source>
</evidence>